<gene>
    <name evidence="3" type="ORF">IPV69_07655</name>
</gene>
<protein>
    <submittedName>
        <fullName evidence="3">Prolyl oligopeptidase family serine peptidase</fullName>
    </submittedName>
</protein>
<dbReference type="GO" id="GO:0008236">
    <property type="term" value="F:serine-type peptidase activity"/>
    <property type="evidence" value="ECO:0007669"/>
    <property type="project" value="InterPro"/>
</dbReference>
<feature type="compositionally biased region" description="Low complexity" evidence="1">
    <location>
        <begin position="8"/>
        <end position="25"/>
    </location>
</feature>
<dbReference type="Pfam" id="PF00326">
    <property type="entry name" value="Peptidase_S9"/>
    <property type="match status" value="1"/>
</dbReference>
<accession>A0A7M2X1A1</accession>
<keyword evidence="4" id="KW-1185">Reference proteome</keyword>
<reference evidence="3 4" key="1">
    <citation type="submission" date="2020-10" db="EMBL/GenBank/DDBJ databases">
        <title>Wide distribution of Phycisphaera-like planctomycetes from WD2101 soil group in peatlands and genome analysis of the first cultivated representative.</title>
        <authorList>
            <person name="Dedysh S.N."/>
            <person name="Beletsky A.V."/>
            <person name="Ivanova A."/>
            <person name="Kulichevskaya I.S."/>
            <person name="Suzina N.E."/>
            <person name="Philippov D.A."/>
            <person name="Rakitin A.L."/>
            <person name="Mardanov A.V."/>
            <person name="Ravin N.V."/>
        </authorList>
    </citation>
    <scope>NUCLEOTIDE SEQUENCE [LARGE SCALE GENOMIC DNA]</scope>
    <source>
        <strain evidence="3 4">M1803</strain>
    </source>
</reference>
<dbReference type="InterPro" id="IPR001375">
    <property type="entry name" value="Peptidase_S9_cat"/>
</dbReference>
<evidence type="ECO:0000313" key="3">
    <source>
        <dbReference type="EMBL" id="QOV91222.1"/>
    </source>
</evidence>
<sequence length="267" mass="28987">MAATPAEKPAAPSVDKPVPAKPAAPNTVRAKPEVFEIDGNKAFVYVAPQPAQGKPWIWYGPTIKGNVIIAGHRMYFDAFMNAGIALAGFDLGEVRGSPASTAKFTSFYDAMVKRGYSTKPILLGQSRGGMMTLAWAFRNPDKVQAWAGIYPVCNLSSWPLKSSKKETLADFGMTEAELVARLGEFNPISNIAGLAERKVPMFAVHGDKDGLVPYDDNTRLLKERYEAAGGTLNVKIVPGRGHEISPAFFECQELIDFVLKNASPRQP</sequence>
<name>A0A7M2X1A1_9BACT</name>
<dbReference type="AlphaFoldDB" id="A0A7M2X1A1"/>
<organism evidence="3 4">
    <name type="scientific">Humisphaera borealis</name>
    <dbReference type="NCBI Taxonomy" id="2807512"/>
    <lineage>
        <taxon>Bacteria</taxon>
        <taxon>Pseudomonadati</taxon>
        <taxon>Planctomycetota</taxon>
        <taxon>Phycisphaerae</taxon>
        <taxon>Tepidisphaerales</taxon>
        <taxon>Tepidisphaeraceae</taxon>
        <taxon>Humisphaera</taxon>
    </lineage>
</organism>
<dbReference type="SUPFAM" id="SSF53474">
    <property type="entry name" value="alpha/beta-Hydrolases"/>
    <property type="match status" value="1"/>
</dbReference>
<evidence type="ECO:0000259" key="2">
    <source>
        <dbReference type="Pfam" id="PF00326"/>
    </source>
</evidence>
<dbReference type="InterPro" id="IPR029058">
    <property type="entry name" value="AB_hydrolase_fold"/>
</dbReference>
<dbReference type="KEGG" id="hbs:IPV69_07655"/>
<feature type="domain" description="Peptidase S9 prolyl oligopeptidase catalytic" evidence="2">
    <location>
        <begin position="107"/>
        <end position="245"/>
    </location>
</feature>
<dbReference type="EMBL" id="CP063458">
    <property type="protein sequence ID" value="QOV91222.1"/>
    <property type="molecule type" value="Genomic_DNA"/>
</dbReference>
<dbReference type="Gene3D" id="3.40.50.1820">
    <property type="entry name" value="alpha/beta hydrolase"/>
    <property type="match status" value="1"/>
</dbReference>
<feature type="region of interest" description="Disordered" evidence="1">
    <location>
        <begin position="1"/>
        <end position="25"/>
    </location>
</feature>
<proteinExistence type="predicted"/>
<evidence type="ECO:0000256" key="1">
    <source>
        <dbReference type="SAM" id="MobiDB-lite"/>
    </source>
</evidence>
<dbReference type="Proteomes" id="UP000593765">
    <property type="component" value="Chromosome"/>
</dbReference>
<evidence type="ECO:0000313" key="4">
    <source>
        <dbReference type="Proteomes" id="UP000593765"/>
    </source>
</evidence>
<dbReference type="GO" id="GO:0006508">
    <property type="term" value="P:proteolysis"/>
    <property type="evidence" value="ECO:0007669"/>
    <property type="project" value="InterPro"/>
</dbReference>